<dbReference type="GO" id="GO:0020037">
    <property type="term" value="F:heme binding"/>
    <property type="evidence" value="ECO:0007669"/>
    <property type="project" value="InterPro"/>
</dbReference>
<comment type="similarity">
    <text evidence="1">Belongs to the bacterial PQQ dehydrogenase family.</text>
</comment>
<keyword evidence="7" id="KW-0560">Oxidoreductase</keyword>
<feature type="binding site" evidence="11">
    <location>
        <begin position="204"/>
        <end position="205"/>
    </location>
    <ligand>
        <name>pyrroloquinoline quinone</name>
        <dbReference type="ChEBI" id="CHEBI:58442"/>
    </ligand>
</feature>
<keyword evidence="6 11" id="KW-0634">PQQ</keyword>
<reference evidence="16 17" key="1">
    <citation type="submission" date="2019-02" db="EMBL/GenBank/DDBJ databases">
        <title>Genomic Encyclopedia of Type Strains, Phase IV (KMG-IV): sequencing the most valuable type-strain genomes for metagenomic binning, comparative biology and taxonomic classification.</title>
        <authorList>
            <person name="Goeker M."/>
        </authorList>
    </citation>
    <scope>NUCLEOTIDE SEQUENCE [LARGE SCALE GENOMIC DNA]</scope>
    <source>
        <strain evidence="16 17">DSM 23814</strain>
    </source>
</reference>
<evidence type="ECO:0000256" key="13">
    <source>
        <dbReference type="PIRSR" id="PIRSR617512-4"/>
    </source>
</evidence>
<dbReference type="InterPro" id="IPR002372">
    <property type="entry name" value="PQQ_rpt_dom"/>
</dbReference>
<dbReference type="InterPro" id="IPR011047">
    <property type="entry name" value="Quinoprotein_ADH-like_sf"/>
</dbReference>
<feature type="binding site" evidence="12">
    <location>
        <position position="329"/>
    </location>
    <ligand>
        <name>Ca(2+)</name>
        <dbReference type="ChEBI" id="CHEBI:29108"/>
    </ligand>
</feature>
<keyword evidence="9 13" id="KW-1015">Disulfide bond</keyword>
<feature type="binding site" evidence="12">
    <location>
        <position position="284"/>
    </location>
    <ligand>
        <name>Ca(2+)</name>
        <dbReference type="ChEBI" id="CHEBI:29108"/>
    </ligand>
</feature>
<sequence>MNSRTAVVIMSSMVFGMAITGAHAENSGPKYKPVTEDRIIENSTKGAEWLTTGMDYYETHYSPLNKINKSNIKDLGLAWSYDLKSSRGIESTPVVANGIMYVTSNWGVVHAIDAKSGESIWKYDPEVDKGKWGVKACCDAVNRGVALSGDKVYVAAFDGRLIALNASTGKLVWEKDTFDGEEGYYTITGAPRIAGSHVVIGNGGADYSGRGYITSYNVDTGEKEWRWYTVPGNPKEPFENEAMKKAAETWDPAGEWWKNGGGGTVWDSMVYDPELDTLYIGTGNGSPWAAAVRSPAGGDNLYLGSIVAIDPNSGEYKWHYQETPGDNWDYTSVQPIIMADIKIDGKLRKVLLHAPKNGFFYVIDRETGEFISAKNYMDVTWAKGYGQDGRPIEFAAARDTKNEYLQIPGPLGAHNWQPMSYSKDTGLVYIPAQQIPVTYKDQMDWRFKDPKPGVRGSFIGRDEAKTMGSSDAVSEFGELVAWDPVSKKSRWRVRYDAPWNGGVLSTGGDLVFQGTSDGKFIAYAAETGDKLWQFDLNGGAGAGAATYEIDGEQYISIPVGWGGAYGLPRRVAEQHGSGTVYTFKLGGDAVSPGSLQEGTGKLVEGVDYDPSKIELGEKLYTSSCATCHGAPGATKGGALPNLAYVDKNILENLGIFVFKGPFYSLGMPDFTDKLSQDDVSAIKAYIQGTADAIRESGGKEVKDETVH</sequence>
<dbReference type="Gene3D" id="1.10.760.10">
    <property type="entry name" value="Cytochrome c-like domain"/>
    <property type="match status" value="1"/>
</dbReference>
<dbReference type="InterPro" id="IPR036909">
    <property type="entry name" value="Cyt_c-like_dom_sf"/>
</dbReference>
<dbReference type="RefSeq" id="WP_128393149.1">
    <property type="nucleotide sequence ID" value="NZ_SHKO01000002.1"/>
</dbReference>
<evidence type="ECO:0000256" key="10">
    <source>
        <dbReference type="PIRSR" id="PIRSR617512-1"/>
    </source>
</evidence>
<dbReference type="Pfam" id="PF13442">
    <property type="entry name" value="Cytochrome_CBB3"/>
    <property type="match status" value="1"/>
</dbReference>
<evidence type="ECO:0000256" key="12">
    <source>
        <dbReference type="PIRSR" id="PIRSR617512-3"/>
    </source>
</evidence>
<dbReference type="InterPro" id="IPR009056">
    <property type="entry name" value="Cyt_c-like_dom"/>
</dbReference>
<feature type="binding site" evidence="11">
    <location>
        <position position="90"/>
    </location>
    <ligand>
        <name>pyrroloquinoline quinone</name>
        <dbReference type="ChEBI" id="CHEBI:58442"/>
    </ligand>
</feature>
<evidence type="ECO:0000313" key="17">
    <source>
        <dbReference type="Proteomes" id="UP000293398"/>
    </source>
</evidence>
<dbReference type="PANTHER" id="PTHR32303:SF20">
    <property type="entry name" value="QUINOPROTEIN ETHANOL DEHYDROGENASE"/>
    <property type="match status" value="1"/>
</dbReference>
<organism evidence="16 17">
    <name type="scientific">Advenella incenata</name>
    <dbReference type="NCBI Taxonomy" id="267800"/>
    <lineage>
        <taxon>Bacteria</taxon>
        <taxon>Pseudomonadati</taxon>
        <taxon>Pseudomonadota</taxon>
        <taxon>Betaproteobacteria</taxon>
        <taxon>Burkholderiales</taxon>
        <taxon>Alcaligenaceae</taxon>
    </lineage>
</organism>
<dbReference type="InterPro" id="IPR018391">
    <property type="entry name" value="PQQ_b-propeller_rpt"/>
</dbReference>
<comment type="caution">
    <text evidence="16">The sequence shown here is derived from an EMBL/GenBank/DDBJ whole genome shotgun (WGS) entry which is preliminary data.</text>
</comment>
<feature type="binding site" description="axial binding residue" evidence="12">
    <location>
        <position position="667"/>
    </location>
    <ligand>
        <name>heme c</name>
        <dbReference type="ChEBI" id="CHEBI:61717"/>
    </ligand>
    <ligandPart>
        <name>Fe</name>
        <dbReference type="ChEBI" id="CHEBI:18248"/>
    </ligandPart>
</feature>
<evidence type="ECO:0000256" key="5">
    <source>
        <dbReference type="ARBA" id="ARBA00022837"/>
    </source>
</evidence>
<dbReference type="SMART" id="SM00564">
    <property type="entry name" value="PQQ"/>
    <property type="match status" value="5"/>
</dbReference>
<feature type="binding site" evidence="11">
    <location>
        <position position="264"/>
    </location>
    <ligand>
        <name>pyrroloquinoline quinone</name>
        <dbReference type="ChEBI" id="CHEBI:58442"/>
    </ligand>
</feature>
<dbReference type="AlphaFoldDB" id="A0A4Q7VBF5"/>
<dbReference type="GO" id="GO:0009055">
    <property type="term" value="F:electron transfer activity"/>
    <property type="evidence" value="ECO:0007669"/>
    <property type="project" value="InterPro"/>
</dbReference>
<evidence type="ECO:0000256" key="6">
    <source>
        <dbReference type="ARBA" id="ARBA00022891"/>
    </source>
</evidence>
<dbReference type="SUPFAM" id="SSF50998">
    <property type="entry name" value="Quinoprotein alcohol dehydrogenase-like"/>
    <property type="match status" value="1"/>
</dbReference>
<feature type="active site" description="Proton acceptor" evidence="10">
    <location>
        <position position="329"/>
    </location>
</feature>
<keyword evidence="8 12" id="KW-0408">Iron</keyword>
<keyword evidence="17" id="KW-1185">Reference proteome</keyword>
<dbReference type="GO" id="GO:0016614">
    <property type="term" value="F:oxidoreductase activity, acting on CH-OH group of donors"/>
    <property type="evidence" value="ECO:0007669"/>
    <property type="project" value="InterPro"/>
</dbReference>
<feature type="chain" id="PRO_5020213173" evidence="14">
    <location>
        <begin position="25"/>
        <end position="707"/>
    </location>
</feature>
<evidence type="ECO:0000256" key="7">
    <source>
        <dbReference type="ARBA" id="ARBA00023002"/>
    </source>
</evidence>
<feature type="binding site" evidence="11">
    <location>
        <position position="143"/>
    </location>
    <ligand>
        <name>pyrroloquinoline quinone</name>
        <dbReference type="ChEBI" id="CHEBI:58442"/>
    </ligand>
</feature>
<feature type="domain" description="Cytochrome c" evidence="15">
    <location>
        <begin position="611"/>
        <end position="690"/>
    </location>
</feature>
<evidence type="ECO:0000256" key="4">
    <source>
        <dbReference type="ARBA" id="ARBA00022729"/>
    </source>
</evidence>
<feature type="binding site" description="covalent" evidence="11">
    <location>
        <position position="624"/>
    </location>
    <ligand>
        <name>heme c</name>
        <dbReference type="ChEBI" id="CHEBI:61717"/>
    </ligand>
</feature>
<evidence type="ECO:0000256" key="11">
    <source>
        <dbReference type="PIRSR" id="PIRSR617512-2"/>
    </source>
</evidence>
<keyword evidence="4 14" id="KW-0732">Signal</keyword>
<evidence type="ECO:0000259" key="15">
    <source>
        <dbReference type="PROSITE" id="PS51007"/>
    </source>
</evidence>
<gene>
    <name evidence="16" type="ORF">EV681_2579</name>
</gene>
<dbReference type="PANTHER" id="PTHR32303">
    <property type="entry name" value="QUINOPROTEIN ALCOHOL DEHYDROGENASE (CYTOCHROME C)"/>
    <property type="match status" value="1"/>
</dbReference>
<dbReference type="OrthoDB" id="9794322at2"/>
<evidence type="ECO:0000256" key="3">
    <source>
        <dbReference type="ARBA" id="ARBA00022723"/>
    </source>
</evidence>
<feature type="binding site" description="axial binding residue" evidence="12">
    <location>
        <position position="628"/>
    </location>
    <ligand>
        <name>heme c</name>
        <dbReference type="ChEBI" id="CHEBI:61717"/>
    </ligand>
    <ligandPart>
        <name>Fe</name>
        <dbReference type="ChEBI" id="CHEBI:18248"/>
    </ligandPart>
</feature>
<feature type="disulfide bond" evidence="13">
    <location>
        <begin position="137"/>
        <end position="138"/>
    </location>
</feature>
<comment type="cofactor">
    <cofactor evidence="11">
        <name>pyrroloquinoline quinone</name>
        <dbReference type="ChEBI" id="CHEBI:58442"/>
    </cofactor>
    <text evidence="11">Binds 1 PQQ group per subunit.</text>
</comment>
<dbReference type="InterPro" id="IPR017512">
    <property type="entry name" value="PQQ_MeOH/EtOH_DH"/>
</dbReference>
<dbReference type="Gene3D" id="2.140.10.10">
    <property type="entry name" value="Quinoprotein alcohol dehydrogenase-like superfamily"/>
    <property type="match status" value="1"/>
</dbReference>
<protein>
    <submittedName>
        <fullName evidence="16">Quinohemoprotein ethanol dehydrogenase</fullName>
    </submittedName>
</protein>
<evidence type="ECO:0000313" key="16">
    <source>
        <dbReference type="EMBL" id="RZT94161.1"/>
    </source>
</evidence>
<evidence type="ECO:0000256" key="14">
    <source>
        <dbReference type="SAM" id="SignalP"/>
    </source>
</evidence>
<evidence type="ECO:0000256" key="2">
    <source>
        <dbReference type="ARBA" id="ARBA00022617"/>
    </source>
</evidence>
<keyword evidence="2 11" id="KW-0349">Heme</keyword>
<dbReference type="GO" id="GO:0016020">
    <property type="term" value="C:membrane"/>
    <property type="evidence" value="ECO:0007669"/>
    <property type="project" value="InterPro"/>
</dbReference>
<dbReference type="SUPFAM" id="SSF46626">
    <property type="entry name" value="Cytochrome c"/>
    <property type="match status" value="1"/>
</dbReference>
<name>A0A4Q7VBF5_9BURK</name>
<accession>A0A4Q7VBF5</accession>
<dbReference type="PROSITE" id="PS51007">
    <property type="entry name" value="CYTC"/>
    <property type="match status" value="1"/>
</dbReference>
<comment type="cofactor">
    <cofactor evidence="11">
        <name>heme c</name>
        <dbReference type="ChEBI" id="CHEBI:61717"/>
    </cofactor>
    <text evidence="11">Binds 1 heme c group per subunit.</text>
</comment>
<feature type="binding site" evidence="11">
    <location>
        <begin position="415"/>
        <end position="416"/>
    </location>
    <ligand>
        <name>pyrroloquinoline quinone</name>
        <dbReference type="ChEBI" id="CHEBI:58442"/>
    </ligand>
</feature>
<keyword evidence="5 12" id="KW-0106">Calcium</keyword>
<dbReference type="NCBIfam" id="TIGR03075">
    <property type="entry name" value="PQQ_enz_alc_DH"/>
    <property type="match status" value="1"/>
</dbReference>
<keyword evidence="3 12" id="KW-0479">Metal-binding</keyword>
<feature type="signal peptide" evidence="14">
    <location>
        <begin position="1"/>
        <end position="24"/>
    </location>
</feature>
<dbReference type="GO" id="GO:0030288">
    <property type="term" value="C:outer membrane-bounded periplasmic space"/>
    <property type="evidence" value="ECO:0007669"/>
    <property type="project" value="InterPro"/>
</dbReference>
<dbReference type="CDD" id="cd10279">
    <property type="entry name" value="PQQ_ADH_II"/>
    <property type="match status" value="1"/>
</dbReference>
<feature type="binding site" evidence="11">
    <location>
        <position position="356"/>
    </location>
    <ligand>
        <name>pyrroloquinoline quinone</name>
        <dbReference type="ChEBI" id="CHEBI:58442"/>
    </ligand>
</feature>
<dbReference type="EMBL" id="SHKO01000002">
    <property type="protein sequence ID" value="RZT94161.1"/>
    <property type="molecule type" value="Genomic_DNA"/>
</dbReference>
<dbReference type="Pfam" id="PF01011">
    <property type="entry name" value="PQQ"/>
    <property type="match status" value="2"/>
</dbReference>
<proteinExistence type="inferred from homology"/>
<evidence type="ECO:0000256" key="1">
    <source>
        <dbReference type="ARBA" id="ARBA00008156"/>
    </source>
</evidence>
<evidence type="ECO:0000256" key="8">
    <source>
        <dbReference type="ARBA" id="ARBA00023004"/>
    </source>
</evidence>
<feature type="binding site" evidence="11">
    <location>
        <position position="188"/>
    </location>
    <ligand>
        <name>pyrroloquinoline quinone</name>
        <dbReference type="ChEBI" id="CHEBI:58442"/>
    </ligand>
</feature>
<dbReference type="Proteomes" id="UP000293398">
    <property type="component" value="Unassembled WGS sequence"/>
</dbReference>
<dbReference type="InterPro" id="IPR001479">
    <property type="entry name" value="Quinoprotein_DH_CS"/>
</dbReference>
<comment type="cofactor">
    <cofactor evidence="12">
        <name>Ca(2+)</name>
        <dbReference type="ChEBI" id="CHEBI:29108"/>
    </cofactor>
    <text evidence="12">Binds 1 Ca(2+) ion per subunit.</text>
</comment>
<dbReference type="PROSITE" id="PS00364">
    <property type="entry name" value="BACTERIAL_PQQ_2"/>
    <property type="match status" value="1"/>
</dbReference>
<feature type="binding site" description="covalent" evidence="11">
    <location>
        <position position="627"/>
    </location>
    <ligand>
        <name>heme c</name>
        <dbReference type="ChEBI" id="CHEBI:61717"/>
    </ligand>
</feature>
<evidence type="ECO:0000256" key="9">
    <source>
        <dbReference type="ARBA" id="ARBA00023157"/>
    </source>
</evidence>
<dbReference type="GO" id="GO:0005509">
    <property type="term" value="F:calcium ion binding"/>
    <property type="evidence" value="ECO:0007669"/>
    <property type="project" value="InterPro"/>
</dbReference>